<comment type="caution">
    <text evidence="9">The sequence shown here is derived from an EMBL/GenBank/DDBJ whole genome shotgun (WGS) entry which is preliminary data.</text>
</comment>
<keyword evidence="3 6" id="KW-0479">Metal-binding</keyword>
<keyword evidence="4 7" id="KW-0560">Oxidoreductase</keyword>
<comment type="similarity">
    <text evidence="2 7">Belongs to the cytochrome P450 family.</text>
</comment>
<dbReference type="PANTHER" id="PTHR24286:SF256">
    <property type="entry name" value="CYTOCHROME P450 FAMILY PROTEIN"/>
    <property type="match status" value="1"/>
</dbReference>
<accession>A0A7J7MDC7</accession>
<evidence type="ECO:0000256" key="5">
    <source>
        <dbReference type="ARBA" id="ARBA00023004"/>
    </source>
</evidence>
<keyword evidence="6 7" id="KW-0349">Heme</keyword>
<sequence>MHHSLSSLEAKMELFSILTSSSFEFQMLILAGMLISLGSLYVLGYLNLNMNPGKKLPPGSSFIFDFIGFTTAMQKGKSAEWIASHFRKYGPVFRSRVMASQVAILTGQLGNKFLLTANDSIVSDNFKSIETIFGRRSLSQVEGSRHKLLKGALMNMLKPEKLQKFIGEMESIVKRVLLQELEGKDMVNLVTVSRRVIFAITCTMLLGLPEGGMDENILHLEDLKATSRGLMAIPFNIPATAFGKACKARAKISKVLYNLVKKRKTETEDEKMGSHKHDMITSFLNVRDEEGKSLMDEEIVDNLMTLLLASNDSTSSLLSLFLQRLGDDNNVYNKVFEEQMEIAKLREGSMDGKLIWNKTQSMKYSWRVAQEIMRLTPPSTGGTRISTKDIKFGGYDIPKGWRLLWVTSPTHMDPDIFQEPEKFDPSRFESSSKSIAKFTYLPFGAGQRICPGIEFARIEVLLVIHHLVTNYRWTPMIHDEPVATDPTTPFPAMGLPVKLLQMVDPESPERGAGSGAGTRAP</sequence>
<keyword evidence="8" id="KW-1133">Transmembrane helix</keyword>
<keyword evidence="8" id="KW-0472">Membrane</keyword>
<keyword evidence="10" id="KW-1185">Reference proteome</keyword>
<evidence type="ECO:0000313" key="9">
    <source>
        <dbReference type="EMBL" id="KAF6152896.1"/>
    </source>
</evidence>
<dbReference type="OrthoDB" id="3945418at2759"/>
<dbReference type="InterPro" id="IPR001128">
    <property type="entry name" value="Cyt_P450"/>
</dbReference>
<feature type="binding site" description="axial binding residue" evidence="6">
    <location>
        <position position="450"/>
    </location>
    <ligand>
        <name>heme</name>
        <dbReference type="ChEBI" id="CHEBI:30413"/>
    </ligand>
    <ligandPart>
        <name>Fe</name>
        <dbReference type="ChEBI" id="CHEBI:18248"/>
    </ligandPart>
</feature>
<name>A0A7J7MDC7_9MAGN</name>
<dbReference type="PRINTS" id="PR00463">
    <property type="entry name" value="EP450I"/>
</dbReference>
<dbReference type="PANTHER" id="PTHR24286">
    <property type="entry name" value="CYTOCHROME P450 26"/>
    <property type="match status" value="1"/>
</dbReference>
<dbReference type="Gene3D" id="1.10.630.10">
    <property type="entry name" value="Cytochrome P450"/>
    <property type="match status" value="1"/>
</dbReference>
<reference evidence="9 10" key="1">
    <citation type="journal article" date="2020" name="IScience">
        <title>Genome Sequencing of the Endangered Kingdonia uniflora (Circaeasteraceae, Ranunculales) Reveals Potential Mechanisms of Evolutionary Specialization.</title>
        <authorList>
            <person name="Sun Y."/>
            <person name="Deng T."/>
            <person name="Zhang A."/>
            <person name="Moore M.J."/>
            <person name="Landis J.B."/>
            <person name="Lin N."/>
            <person name="Zhang H."/>
            <person name="Zhang X."/>
            <person name="Huang J."/>
            <person name="Zhang X."/>
            <person name="Sun H."/>
            <person name="Wang H."/>
        </authorList>
    </citation>
    <scope>NUCLEOTIDE SEQUENCE [LARGE SCALE GENOMIC DNA]</scope>
    <source>
        <strain evidence="9">TB1705</strain>
        <tissue evidence="9">Leaf</tissue>
    </source>
</reference>
<organism evidence="9 10">
    <name type="scientific">Kingdonia uniflora</name>
    <dbReference type="NCBI Taxonomy" id="39325"/>
    <lineage>
        <taxon>Eukaryota</taxon>
        <taxon>Viridiplantae</taxon>
        <taxon>Streptophyta</taxon>
        <taxon>Embryophyta</taxon>
        <taxon>Tracheophyta</taxon>
        <taxon>Spermatophyta</taxon>
        <taxon>Magnoliopsida</taxon>
        <taxon>Ranunculales</taxon>
        <taxon>Circaeasteraceae</taxon>
        <taxon>Kingdonia</taxon>
    </lineage>
</organism>
<proteinExistence type="inferred from homology"/>
<evidence type="ECO:0000313" key="10">
    <source>
        <dbReference type="Proteomes" id="UP000541444"/>
    </source>
</evidence>
<feature type="transmembrane region" description="Helical" evidence="8">
    <location>
        <begin position="25"/>
        <end position="46"/>
    </location>
</feature>
<dbReference type="AlphaFoldDB" id="A0A7J7MDC7"/>
<evidence type="ECO:0000256" key="6">
    <source>
        <dbReference type="PIRSR" id="PIRSR602401-1"/>
    </source>
</evidence>
<dbReference type="PROSITE" id="PS00086">
    <property type="entry name" value="CYTOCHROME_P450"/>
    <property type="match status" value="1"/>
</dbReference>
<evidence type="ECO:0000256" key="4">
    <source>
        <dbReference type="ARBA" id="ARBA00023002"/>
    </source>
</evidence>
<protein>
    <recommendedName>
        <fullName evidence="11">Cytochrome P450</fullName>
    </recommendedName>
</protein>
<dbReference type="SUPFAM" id="SSF48264">
    <property type="entry name" value="Cytochrome P450"/>
    <property type="match status" value="1"/>
</dbReference>
<dbReference type="InterPro" id="IPR002401">
    <property type="entry name" value="Cyt_P450_E_grp-I"/>
</dbReference>
<dbReference type="GO" id="GO:0004497">
    <property type="term" value="F:monooxygenase activity"/>
    <property type="evidence" value="ECO:0007669"/>
    <property type="project" value="UniProtKB-KW"/>
</dbReference>
<dbReference type="EMBL" id="JACGCM010001595">
    <property type="protein sequence ID" value="KAF6152896.1"/>
    <property type="molecule type" value="Genomic_DNA"/>
</dbReference>
<dbReference type="GO" id="GO:0016125">
    <property type="term" value="P:sterol metabolic process"/>
    <property type="evidence" value="ECO:0007669"/>
    <property type="project" value="TreeGrafter"/>
</dbReference>
<keyword evidence="7" id="KW-0503">Monooxygenase</keyword>
<evidence type="ECO:0000256" key="3">
    <source>
        <dbReference type="ARBA" id="ARBA00022723"/>
    </source>
</evidence>
<evidence type="ECO:0000256" key="7">
    <source>
        <dbReference type="RuleBase" id="RU000461"/>
    </source>
</evidence>
<dbReference type="GO" id="GO:0016705">
    <property type="term" value="F:oxidoreductase activity, acting on paired donors, with incorporation or reduction of molecular oxygen"/>
    <property type="evidence" value="ECO:0007669"/>
    <property type="project" value="InterPro"/>
</dbReference>
<dbReference type="GO" id="GO:0005506">
    <property type="term" value="F:iron ion binding"/>
    <property type="evidence" value="ECO:0007669"/>
    <property type="project" value="InterPro"/>
</dbReference>
<dbReference type="InterPro" id="IPR036396">
    <property type="entry name" value="Cyt_P450_sf"/>
</dbReference>
<dbReference type="PRINTS" id="PR00385">
    <property type="entry name" value="P450"/>
</dbReference>
<keyword evidence="8" id="KW-0812">Transmembrane</keyword>
<evidence type="ECO:0000256" key="1">
    <source>
        <dbReference type="ARBA" id="ARBA00001971"/>
    </source>
</evidence>
<dbReference type="Proteomes" id="UP000541444">
    <property type="component" value="Unassembled WGS sequence"/>
</dbReference>
<dbReference type="FunFam" id="1.10.630.10:FF:000022">
    <property type="entry name" value="Taxadiene 5-alpha hydroxylase"/>
    <property type="match status" value="1"/>
</dbReference>
<dbReference type="Pfam" id="PF00067">
    <property type="entry name" value="p450"/>
    <property type="match status" value="1"/>
</dbReference>
<dbReference type="InterPro" id="IPR017972">
    <property type="entry name" value="Cyt_P450_CS"/>
</dbReference>
<evidence type="ECO:0008006" key="11">
    <source>
        <dbReference type="Google" id="ProtNLM"/>
    </source>
</evidence>
<evidence type="ECO:0000256" key="2">
    <source>
        <dbReference type="ARBA" id="ARBA00010617"/>
    </source>
</evidence>
<keyword evidence="5 6" id="KW-0408">Iron</keyword>
<evidence type="ECO:0000256" key="8">
    <source>
        <dbReference type="SAM" id="Phobius"/>
    </source>
</evidence>
<dbReference type="GO" id="GO:0020037">
    <property type="term" value="F:heme binding"/>
    <property type="evidence" value="ECO:0007669"/>
    <property type="project" value="InterPro"/>
</dbReference>
<dbReference type="GO" id="GO:0044550">
    <property type="term" value="P:secondary metabolite biosynthetic process"/>
    <property type="evidence" value="ECO:0007669"/>
    <property type="project" value="UniProtKB-ARBA"/>
</dbReference>
<gene>
    <name evidence="9" type="ORF">GIB67_033467</name>
</gene>
<comment type="cofactor">
    <cofactor evidence="1 6">
        <name>heme</name>
        <dbReference type="ChEBI" id="CHEBI:30413"/>
    </cofactor>
</comment>